<keyword evidence="1" id="KW-0812">Transmembrane</keyword>
<sequence length="312" mass="32188">MPRLLGLGLLAAALFSVTFVLNRSMSLAGGHWAWSAALRYVDMAVLLMLWIALRHGPVRLLAVLRLFRLQSRLWLLAGGIGFGVFYTGICYAASHAPGWIVAASWQMTILATPLVMAGFGARVPLRGMAFCGIIVLGILVLNAQRIAEGVAMAEVLTGVLPVLVAAFAYPFGNQIVNRLRHAGGDAADLLADPAAAVLLLTLGALPLFAGLILLTAPPPPGTGQLISTGIVALVAGGLATPLFLYARNLSSDPLRIAAVDATQAGEVGFALLGEMALLGATAPDPVGWLGLLAVMGGLAGFMLRGAAPEGKA</sequence>
<feature type="transmembrane region" description="Helical" evidence="1">
    <location>
        <begin position="32"/>
        <end position="53"/>
    </location>
</feature>
<keyword evidence="1" id="KW-0472">Membrane</keyword>
<feature type="transmembrane region" description="Helical" evidence="1">
    <location>
        <begin position="127"/>
        <end position="144"/>
    </location>
</feature>
<dbReference type="OrthoDB" id="3457556at2"/>
<evidence type="ECO:0000313" key="2">
    <source>
        <dbReference type="EMBL" id="KAA5609096.1"/>
    </source>
</evidence>
<feature type="transmembrane region" description="Helical" evidence="1">
    <location>
        <begin position="100"/>
        <end position="120"/>
    </location>
</feature>
<proteinExistence type="predicted"/>
<name>A0A5M6ILF6_9PROT</name>
<evidence type="ECO:0000313" key="3">
    <source>
        <dbReference type="Proteomes" id="UP000325255"/>
    </source>
</evidence>
<feature type="transmembrane region" description="Helical" evidence="1">
    <location>
        <begin position="73"/>
        <end position="94"/>
    </location>
</feature>
<organism evidence="2 3">
    <name type="scientific">Rhodovastum atsumiense</name>
    <dbReference type="NCBI Taxonomy" id="504468"/>
    <lineage>
        <taxon>Bacteria</taxon>
        <taxon>Pseudomonadati</taxon>
        <taxon>Pseudomonadota</taxon>
        <taxon>Alphaproteobacteria</taxon>
        <taxon>Acetobacterales</taxon>
        <taxon>Acetobacteraceae</taxon>
        <taxon>Rhodovastum</taxon>
    </lineage>
</organism>
<dbReference type="AlphaFoldDB" id="A0A5M6ILF6"/>
<dbReference type="Pfam" id="PF13536">
    <property type="entry name" value="EmrE"/>
    <property type="match status" value="1"/>
</dbReference>
<protein>
    <submittedName>
        <fullName evidence="2">Multidrug resistance efflux transporter family protein</fullName>
    </submittedName>
</protein>
<accession>A0A5M6ILF6</accession>
<gene>
    <name evidence="2" type="ORF">F1189_25880</name>
</gene>
<feature type="transmembrane region" description="Helical" evidence="1">
    <location>
        <begin position="286"/>
        <end position="307"/>
    </location>
</feature>
<keyword evidence="3" id="KW-1185">Reference proteome</keyword>
<reference evidence="2 3" key="1">
    <citation type="submission" date="2019-09" db="EMBL/GenBank/DDBJ databases">
        <title>Genome sequence of Rhodovastum atsumiense, a diverse member of the Acetobacteraceae family of non-sulfur purple photosynthetic bacteria.</title>
        <authorList>
            <person name="Meyer T."/>
            <person name="Kyndt J."/>
        </authorList>
    </citation>
    <scope>NUCLEOTIDE SEQUENCE [LARGE SCALE GENOMIC DNA]</scope>
    <source>
        <strain evidence="2 3">DSM 21279</strain>
    </source>
</reference>
<keyword evidence="1" id="KW-1133">Transmembrane helix</keyword>
<comment type="caution">
    <text evidence="2">The sequence shown here is derived from an EMBL/GenBank/DDBJ whole genome shotgun (WGS) entry which is preliminary data.</text>
</comment>
<feature type="transmembrane region" description="Helical" evidence="1">
    <location>
        <begin position="225"/>
        <end position="245"/>
    </location>
</feature>
<evidence type="ECO:0000256" key="1">
    <source>
        <dbReference type="SAM" id="Phobius"/>
    </source>
</evidence>
<feature type="transmembrane region" description="Helical" evidence="1">
    <location>
        <begin position="193"/>
        <end position="213"/>
    </location>
</feature>
<dbReference type="RefSeq" id="WP_150044380.1">
    <property type="nucleotide sequence ID" value="NZ_OW485601.1"/>
</dbReference>
<dbReference type="Proteomes" id="UP000325255">
    <property type="component" value="Unassembled WGS sequence"/>
</dbReference>
<feature type="transmembrane region" description="Helical" evidence="1">
    <location>
        <begin position="150"/>
        <end position="172"/>
    </location>
</feature>
<dbReference type="EMBL" id="VWPK01000060">
    <property type="protein sequence ID" value="KAA5609096.1"/>
    <property type="molecule type" value="Genomic_DNA"/>
</dbReference>
<dbReference type="InterPro" id="IPR032713">
    <property type="entry name" value="EmrE"/>
</dbReference>